<reference evidence="2" key="1">
    <citation type="submission" date="2015-11" db="EMBL/GenBank/DDBJ databases">
        <authorList>
            <person name="Varghese N."/>
        </authorList>
    </citation>
    <scope>NUCLEOTIDE SEQUENCE [LARGE SCALE GENOMIC DNA]</scope>
    <source>
        <strain evidence="2">JGI-23</strain>
    </source>
</reference>
<evidence type="ECO:0000313" key="1">
    <source>
        <dbReference type="EMBL" id="CUT05390.1"/>
    </source>
</evidence>
<dbReference type="Gene3D" id="2.60.120.560">
    <property type="entry name" value="Exo-inulinase, domain 1"/>
    <property type="match status" value="1"/>
</dbReference>
<dbReference type="RefSeq" id="WP_143713967.1">
    <property type="nucleotide sequence ID" value="NZ_CZVW01000038.1"/>
</dbReference>
<organism evidence="1 2">
    <name type="scientific">Candidatus Chryseopegocella kryptomonas</name>
    <dbReference type="NCBI Taxonomy" id="1633643"/>
    <lineage>
        <taxon>Bacteria</taxon>
        <taxon>Pseudomonadati</taxon>
        <taxon>Candidatus Kryptoniota</taxon>
        <taxon>Candidatus Chryseopegocella</taxon>
    </lineage>
</organism>
<protein>
    <recommendedName>
        <fullName evidence="3">NHL repeat-containing protein</fullName>
    </recommendedName>
</protein>
<proteinExistence type="predicted"/>
<dbReference type="InterPro" id="IPR011042">
    <property type="entry name" value="6-blade_b-propeller_TolB-like"/>
</dbReference>
<keyword evidence="2" id="KW-1185">Reference proteome</keyword>
<dbReference type="Gene3D" id="2.120.10.30">
    <property type="entry name" value="TolB, C-terminal domain"/>
    <property type="match status" value="1"/>
</dbReference>
<sequence length="459" mass="52061">MLREQSHLGNCKVFGFLSFMLFIFLASNLTAQHIWFSDNFNSAKLNNAWVELSGVWKVENGRLKLNANNPSQLGLNFLIPPNSRYNIKFSFSGDNCLVLFNVYDIYSFKSGNYVKFFGNALYTGVVEVNGDEKIEKFVSLPSSRNKMKEILIEVSPEKYTVYFNDKKVVEGKTYFKSGYVILGAGKGEVEFDYFIISSGEKYRTIEDLKKLKEPLIDHINSIAIIDNSTFAISSDVYSQVQVLDNSGNVVNRFTYLRWAGAVMYFNERLFICDAGKITIVLPDRTANVAQFMVKYPNYIHTDGEKFYIIDDGAVKIFDKNFKLIYSFTDPTNLKFPTSIAVDKYNIYCADPELGYIAVYPKRDSIKLLRKIKDKLIAPVDVKYDSLSNSLFVADVGLKAIVKISNDKVEKIFKGEGIGGLKFPRSIDLKLGMIFIADADKIVAVDTTLSEERAKLILKR</sequence>
<evidence type="ECO:0000313" key="2">
    <source>
        <dbReference type="Proteomes" id="UP000199197"/>
    </source>
</evidence>
<dbReference type="AlphaFoldDB" id="A0A0P1P4Q7"/>
<evidence type="ECO:0008006" key="3">
    <source>
        <dbReference type="Google" id="ProtNLM"/>
    </source>
</evidence>
<gene>
    <name evidence="1" type="ORF">JGI23_01951</name>
</gene>
<dbReference type="EMBL" id="CZVW01000038">
    <property type="protein sequence ID" value="CUT05390.1"/>
    <property type="molecule type" value="Genomic_DNA"/>
</dbReference>
<dbReference type="SUPFAM" id="SSF75011">
    <property type="entry name" value="3-carboxy-cis,cis-mucoante lactonizing enzyme"/>
    <property type="match status" value="1"/>
</dbReference>
<dbReference type="OrthoDB" id="9772842at2"/>
<accession>A0A0P1P4Q7</accession>
<name>A0A0P1P4Q7_9BACT</name>
<dbReference type="Proteomes" id="UP000199197">
    <property type="component" value="Unassembled WGS sequence"/>
</dbReference>